<sequence length="624" mass="60405">MNKIYRSVYNKVLGTWVAASEQTAARGKPARAKSGAMFVAGVLLASAGAMSDVANAAVAVSDKGMSTNTAGTASINGSSGGLGSTASANSIAMVGDADCNLLTNTNAQSVYGDGLANSYKGGIYGFGVQNSATSYNDPTNVGAGQPDGMKAFDTMTAGYVTETGNGVASTEAFGLNSIAMGCGSHANGFGAVAQGWGAVADGAGAVAFGINSTAVGQGAFASGIAANAAGDDSIALGTLASATANGAIAIGATSVASGENALAFGLNAAASTANSMALGANAAASADNAVALGAGSVADRENSVSVGAAGAERQITNVAAGTADTDAVNVSQMKKAGLIAADGSAKVAVTYDQNPDGTSDYSNLTLGNNVAGGTTIHNVAAGVADMDAVNVGQLNAAVGNMDSAVNDLNAAVANATNLAEAARNPLFAAYGDKNTEAASASGVYATAMGAKASASGMNAVAVGVNSSATADNSVALGAGAVADRANTVSVGAVGSERQVTNVAAGTEGTDAVNLNQLDAAKQEAKSYADSRMSQSLSSVQDSVHDVLRKSYAGTAAAMAVAGLPQPTQPGKIMVAMAGGRYGGQTGGALGISYVTNNNKWVGKLAANTSTTGNTGVVIGAGYQW</sequence>
<keyword evidence="10" id="KW-0998">Cell outer membrane</keyword>
<dbReference type="SUPFAM" id="SSF54523">
    <property type="entry name" value="Pili subunits"/>
    <property type="match status" value="1"/>
</dbReference>
<dbReference type="Pfam" id="PF03895">
    <property type="entry name" value="YadA_anchor"/>
    <property type="match status" value="1"/>
</dbReference>
<feature type="domain" description="Trimeric autotransporter adhesin YadA-like stalk" evidence="13">
    <location>
        <begin position="314"/>
        <end position="336"/>
    </location>
</feature>
<keyword evidence="9" id="KW-0472">Membrane</keyword>
<feature type="domain" description="Trimeric autotransporter adhesin YadA-like head" evidence="12">
    <location>
        <begin position="468"/>
        <end position="492"/>
    </location>
</feature>
<feature type="domain" description="ESPR" evidence="14">
    <location>
        <begin position="1"/>
        <end position="46"/>
    </location>
</feature>
<evidence type="ECO:0000313" key="16">
    <source>
        <dbReference type="Proteomes" id="UP001139308"/>
    </source>
</evidence>
<dbReference type="Gene3D" id="2.150.10.10">
    <property type="entry name" value="Serralysin-like metalloprotease, C-terminal"/>
    <property type="match status" value="3"/>
</dbReference>
<dbReference type="EMBL" id="JAKLJA010000019">
    <property type="protein sequence ID" value="MCG5075895.1"/>
    <property type="molecule type" value="Genomic_DNA"/>
</dbReference>
<keyword evidence="4" id="KW-0813">Transport</keyword>
<comment type="similarity">
    <text evidence="3">Belongs to the autotransporter-2 (AT-2) (TC 1.B.40) family.</text>
</comment>
<dbReference type="InterPro" id="IPR008640">
    <property type="entry name" value="Adhesin_Head_dom"/>
</dbReference>
<gene>
    <name evidence="15" type="ORF">L5014_21390</name>
</gene>
<keyword evidence="5" id="KW-1134">Transmembrane beta strand</keyword>
<evidence type="ECO:0000259" key="13">
    <source>
        <dbReference type="Pfam" id="PF05662"/>
    </source>
</evidence>
<dbReference type="InterPro" id="IPR045584">
    <property type="entry name" value="Pilin-like"/>
</dbReference>
<dbReference type="RefSeq" id="WP_238465737.1">
    <property type="nucleotide sequence ID" value="NZ_JAKLJA010000019.1"/>
</dbReference>
<protein>
    <submittedName>
        <fullName evidence="15">YadA-like family protein</fullName>
    </submittedName>
</protein>
<feature type="domain" description="Trimeric autotransporter adhesin YadA-like stalk" evidence="13">
    <location>
        <begin position="498"/>
        <end position="531"/>
    </location>
</feature>
<dbReference type="Pfam" id="PF05658">
    <property type="entry name" value="YadA_head"/>
    <property type="match status" value="6"/>
</dbReference>
<dbReference type="InterPro" id="IPR011049">
    <property type="entry name" value="Serralysin-like_metalloprot_C"/>
</dbReference>
<dbReference type="InterPro" id="IPR005594">
    <property type="entry name" value="YadA_C"/>
</dbReference>
<feature type="domain" description="Trimeric autotransporter adhesin YadA-like head" evidence="12">
    <location>
        <begin position="186"/>
        <end position="209"/>
    </location>
</feature>
<evidence type="ECO:0000256" key="10">
    <source>
        <dbReference type="ARBA" id="ARBA00023237"/>
    </source>
</evidence>
<dbReference type="Pfam" id="PF05662">
    <property type="entry name" value="YadA_stalk"/>
    <property type="match status" value="3"/>
</dbReference>
<dbReference type="GO" id="GO:0015031">
    <property type="term" value="P:protein transport"/>
    <property type="evidence" value="ECO:0007669"/>
    <property type="project" value="UniProtKB-KW"/>
</dbReference>
<feature type="domain" description="Trimeric autotransporter adhesin YadA-like head" evidence="12">
    <location>
        <begin position="256"/>
        <end position="282"/>
    </location>
</feature>
<evidence type="ECO:0000256" key="7">
    <source>
        <dbReference type="ARBA" id="ARBA00022729"/>
    </source>
</evidence>
<feature type="domain" description="Trimeric autotransporter adhesin YadA-like head" evidence="12">
    <location>
        <begin position="440"/>
        <end position="466"/>
    </location>
</feature>
<evidence type="ECO:0000256" key="4">
    <source>
        <dbReference type="ARBA" id="ARBA00022448"/>
    </source>
</evidence>
<evidence type="ECO:0000259" key="11">
    <source>
        <dbReference type="Pfam" id="PF03895"/>
    </source>
</evidence>
<reference evidence="15" key="1">
    <citation type="submission" date="2022-01" db="EMBL/GenBank/DDBJ databases">
        <title>Genome sequence and assembly of Parabukholderia sp. RG36.</title>
        <authorList>
            <person name="Chhetri G."/>
        </authorList>
    </citation>
    <scope>NUCLEOTIDE SEQUENCE</scope>
    <source>
        <strain evidence="15">RG36</strain>
    </source>
</reference>
<name>A0A9X1UGU8_9BURK</name>
<dbReference type="Gene3D" id="3.30.1300.30">
    <property type="entry name" value="GSPII I/J protein-like"/>
    <property type="match status" value="1"/>
</dbReference>
<proteinExistence type="inferred from homology"/>
<comment type="subcellular location">
    <subcellularLocation>
        <location evidence="2">Cell outer membrane</location>
    </subcellularLocation>
    <subcellularLocation>
        <location evidence="1">Cell surface</location>
    </subcellularLocation>
</comment>
<evidence type="ECO:0000256" key="1">
    <source>
        <dbReference type="ARBA" id="ARBA00004241"/>
    </source>
</evidence>
<evidence type="ECO:0000256" key="5">
    <source>
        <dbReference type="ARBA" id="ARBA00022452"/>
    </source>
</evidence>
<dbReference type="GO" id="GO:0009986">
    <property type="term" value="C:cell surface"/>
    <property type="evidence" value="ECO:0007669"/>
    <property type="project" value="UniProtKB-SubCell"/>
</dbReference>
<feature type="domain" description="Trimeric autotransporter adhesin YadA-like stalk" evidence="13">
    <location>
        <begin position="376"/>
        <end position="416"/>
    </location>
</feature>
<evidence type="ECO:0000313" key="15">
    <source>
        <dbReference type="EMBL" id="MCG5075895.1"/>
    </source>
</evidence>
<dbReference type="SUPFAM" id="SSF101967">
    <property type="entry name" value="Adhesin YadA, collagen-binding domain"/>
    <property type="match status" value="3"/>
</dbReference>
<dbReference type="GO" id="GO:0009279">
    <property type="term" value="C:cell outer membrane"/>
    <property type="evidence" value="ECO:0007669"/>
    <property type="project" value="UniProtKB-SubCell"/>
</dbReference>
<evidence type="ECO:0000256" key="8">
    <source>
        <dbReference type="ARBA" id="ARBA00022927"/>
    </source>
</evidence>
<accession>A0A9X1UGU8</accession>
<feature type="domain" description="Trimeric autotransporter adhesin YadA-like head" evidence="12">
    <location>
        <begin position="284"/>
        <end position="308"/>
    </location>
</feature>
<feature type="domain" description="Trimeric autotransporter adhesin YadA-like head" evidence="12">
    <location>
        <begin position="228"/>
        <end position="252"/>
    </location>
</feature>
<evidence type="ECO:0000259" key="12">
    <source>
        <dbReference type="Pfam" id="PF05658"/>
    </source>
</evidence>
<keyword evidence="7" id="KW-0732">Signal</keyword>
<comment type="caution">
    <text evidence="15">The sequence shown here is derived from an EMBL/GenBank/DDBJ whole genome shotgun (WGS) entry which is preliminary data.</text>
</comment>
<evidence type="ECO:0000256" key="9">
    <source>
        <dbReference type="ARBA" id="ARBA00023136"/>
    </source>
</evidence>
<dbReference type="InterPro" id="IPR008635">
    <property type="entry name" value="Coiled_stalk_dom"/>
</dbReference>
<evidence type="ECO:0000256" key="3">
    <source>
        <dbReference type="ARBA" id="ARBA00005848"/>
    </source>
</evidence>
<dbReference type="InterPro" id="IPR024973">
    <property type="entry name" value="ESPR"/>
</dbReference>
<dbReference type="AlphaFoldDB" id="A0A9X1UGU8"/>
<keyword evidence="8" id="KW-0653">Protein transport</keyword>
<evidence type="ECO:0000259" key="14">
    <source>
        <dbReference type="Pfam" id="PF13018"/>
    </source>
</evidence>
<evidence type="ECO:0000256" key="6">
    <source>
        <dbReference type="ARBA" id="ARBA00022692"/>
    </source>
</evidence>
<dbReference type="Proteomes" id="UP001139308">
    <property type="component" value="Unassembled WGS sequence"/>
</dbReference>
<feature type="domain" description="Trimeric autotransporter adhesin YadA-like C-terminal membrane anchor" evidence="11">
    <location>
        <begin position="564"/>
        <end position="624"/>
    </location>
</feature>
<organism evidence="15 16">
    <name type="scientific">Paraburkholderia tagetis</name>
    <dbReference type="NCBI Taxonomy" id="2913261"/>
    <lineage>
        <taxon>Bacteria</taxon>
        <taxon>Pseudomonadati</taxon>
        <taxon>Pseudomonadota</taxon>
        <taxon>Betaproteobacteria</taxon>
        <taxon>Burkholderiales</taxon>
        <taxon>Burkholderiaceae</taxon>
        <taxon>Paraburkholderia</taxon>
    </lineage>
</organism>
<keyword evidence="16" id="KW-1185">Reference proteome</keyword>
<dbReference type="Pfam" id="PF13018">
    <property type="entry name" value="ESPR"/>
    <property type="match status" value="1"/>
</dbReference>
<evidence type="ECO:0000256" key="2">
    <source>
        <dbReference type="ARBA" id="ARBA00004442"/>
    </source>
</evidence>
<keyword evidence="6" id="KW-0812">Transmembrane</keyword>